<dbReference type="EMBL" id="RJUF01000001">
    <property type="protein sequence ID" value="MCP9761318.1"/>
    <property type="molecule type" value="Genomic_DNA"/>
</dbReference>
<protein>
    <submittedName>
        <fullName evidence="2">DUF11 domain-containing protein</fullName>
    </submittedName>
</protein>
<feature type="domain" description="DUF11" evidence="1">
    <location>
        <begin position="152"/>
        <end position="258"/>
    </location>
</feature>
<dbReference type="Proteomes" id="UP001204144">
    <property type="component" value="Unassembled WGS sequence"/>
</dbReference>
<dbReference type="AlphaFoldDB" id="A0AAE3KQQ3"/>
<dbReference type="InterPro" id="IPR013783">
    <property type="entry name" value="Ig-like_fold"/>
</dbReference>
<dbReference type="RefSeq" id="WP_255035053.1">
    <property type="nucleotide sequence ID" value="NZ_RJUF01000001.1"/>
</dbReference>
<evidence type="ECO:0000259" key="1">
    <source>
        <dbReference type="Pfam" id="PF01345"/>
    </source>
</evidence>
<organism evidence="2 3">
    <name type="scientific">Lacihabitans soyangensis</name>
    <dbReference type="NCBI Taxonomy" id="869394"/>
    <lineage>
        <taxon>Bacteria</taxon>
        <taxon>Pseudomonadati</taxon>
        <taxon>Bacteroidota</taxon>
        <taxon>Cytophagia</taxon>
        <taxon>Cytophagales</taxon>
        <taxon>Leadbetterellaceae</taxon>
        <taxon>Lacihabitans</taxon>
    </lineage>
</organism>
<dbReference type="Gene3D" id="2.60.40.10">
    <property type="entry name" value="Immunoglobulins"/>
    <property type="match status" value="2"/>
</dbReference>
<name>A0AAE3KQQ3_9BACT</name>
<accession>A0AAE3KQQ3</accession>
<evidence type="ECO:0000313" key="3">
    <source>
        <dbReference type="Proteomes" id="UP001204144"/>
    </source>
</evidence>
<reference evidence="2 3" key="1">
    <citation type="submission" date="2018-11" db="EMBL/GenBank/DDBJ databases">
        <title>Novel bacteria species description.</title>
        <authorList>
            <person name="Han J.-H."/>
        </authorList>
    </citation>
    <scope>NUCLEOTIDE SEQUENCE [LARGE SCALE GENOMIC DNA]</scope>
    <source>
        <strain evidence="2 3">KCTC23259</strain>
    </source>
</reference>
<sequence>MENNYLKTRFASVFERDRKMWTQILLLGFLMLFAHLSTYAQPCNPDLAMTITTYDASAETVSDAKIRISGITNGNYKVGYSAGATYSGPGFAALGLYSALTNGFIAETLAAPSAAPGTQYTVRVFNETGSCFTDSTFYLPYVNYNYAPTYVDLEATITRSPAGDVPLGSSVTLTVAVRNNGTLDATGVVYQIGSALDLTMTANSTATGTYVPGTGVWTIGALNAGQTVSLTLTYTVNSRGIKEITAEATALDQIDLDSTPTANPENEDDEAQICITTHRDFCNGDEYTFALVNGNYTGVVWQRSTDNGTTWTTISGSTPNYEIAASGALIIKSVGDYKYYRDSSATSCGYEGCCPIKVIPGLPPILTTPTNEVICFGQPSPAIASTNTQTGYTATDHTLYGISTPITGFLADQGVFKYQWYNNNGPSNNNTNAIPGDSTLALETFPTAAGIYNYRLISVQAGHTSCTDTVDVEFRINETPVAFASSNTPICAEDTIELFSRNDAVNNPINPFGPASFQWWGPDSFTSSDSVTTRLNATEAMEGNYFVRAYYTLNGRVCADTISIPVVINPLPDKPNGIDTTYCRYIAGKRLSAILSVPVIDHTGDSLRWYEASSLADVYAITDKPDTTSLIGYNVGPYADTDEAPGQYKWWVTTVDALGCQSHIDSVIITIRDKPVLPVVRDLAFCQNYPSVPLTATTSTGGVYGLIWYGEDKSVIPGDTAATFPAPATDSVGTFTFWVSQFDTVTGCQSDTADFDVFIKDTPDGPAVVEPTYCLNETPVPLIATPVITNTVSNALNTLTWYWNGTTSGTAPTPPTTLPGASWAYVSQTTLYELPGVDTLNCESPQSPLKITVNPLPVASVIPVSALCIGTISQNNGMLIVTRYRDTDQAAFNIGGSFTAPGTFAVIPATGIISPAAGLPNPTGASQDYTVRIKNFHPGGFECFIDVTVPLVKKDCTCPGGYCEPAVVTKTK</sequence>
<dbReference type="Pfam" id="PF01345">
    <property type="entry name" value="DUF11"/>
    <property type="match status" value="1"/>
</dbReference>
<proteinExistence type="predicted"/>
<evidence type="ECO:0000313" key="2">
    <source>
        <dbReference type="EMBL" id="MCP9761318.1"/>
    </source>
</evidence>
<dbReference type="InterPro" id="IPR001434">
    <property type="entry name" value="OmcB-like_DUF11"/>
</dbReference>
<keyword evidence="3" id="KW-1185">Reference proteome</keyword>
<comment type="caution">
    <text evidence="2">The sequence shown here is derived from an EMBL/GenBank/DDBJ whole genome shotgun (WGS) entry which is preliminary data.</text>
</comment>
<gene>
    <name evidence="2" type="ORF">EGI31_00010</name>
</gene>